<evidence type="ECO:0000256" key="6">
    <source>
        <dbReference type="ARBA" id="ARBA00023125"/>
    </source>
</evidence>
<keyword evidence="5" id="KW-0805">Transcription regulation</keyword>
<dbReference type="Proteomes" id="UP000679992">
    <property type="component" value="Unassembled WGS sequence"/>
</dbReference>
<dbReference type="SUPFAM" id="SSF52172">
    <property type="entry name" value="CheY-like"/>
    <property type="match status" value="1"/>
</dbReference>
<gene>
    <name evidence="11" type="ORF">J42TS3_34880</name>
</gene>
<dbReference type="InterPro" id="IPR011006">
    <property type="entry name" value="CheY-like_superfamily"/>
</dbReference>
<evidence type="ECO:0000259" key="10">
    <source>
        <dbReference type="PROSITE" id="PS50110"/>
    </source>
</evidence>
<dbReference type="PANTHER" id="PTHR42713">
    <property type="entry name" value="HISTIDINE KINASE-RELATED"/>
    <property type="match status" value="1"/>
</dbReference>
<organism evidence="11 12">
    <name type="scientific">Paenibacillus vini</name>
    <dbReference type="NCBI Taxonomy" id="1476024"/>
    <lineage>
        <taxon>Bacteria</taxon>
        <taxon>Bacillati</taxon>
        <taxon>Bacillota</taxon>
        <taxon>Bacilli</taxon>
        <taxon>Bacillales</taxon>
        <taxon>Paenibacillaceae</taxon>
        <taxon>Paenibacillus</taxon>
    </lineage>
</organism>
<dbReference type="SMART" id="SM00448">
    <property type="entry name" value="REC"/>
    <property type="match status" value="1"/>
</dbReference>
<evidence type="ECO:0000256" key="2">
    <source>
        <dbReference type="ARBA" id="ARBA00022490"/>
    </source>
</evidence>
<dbReference type="InterPro" id="IPR018060">
    <property type="entry name" value="HTH_AraC"/>
</dbReference>
<protein>
    <recommendedName>
        <fullName evidence="13">DNA-binding response regulator</fullName>
    </recommendedName>
</protein>
<name>A0ABQ4MEM8_9BACL</name>
<dbReference type="InterPro" id="IPR001789">
    <property type="entry name" value="Sig_transdc_resp-reg_receiver"/>
</dbReference>
<comment type="subcellular location">
    <subcellularLocation>
        <location evidence="1">Cytoplasm</location>
    </subcellularLocation>
</comment>
<feature type="domain" description="HTH araC/xylS-type" evidence="9">
    <location>
        <begin position="427"/>
        <end position="525"/>
    </location>
</feature>
<keyword evidence="3 8" id="KW-0597">Phosphoprotein</keyword>
<dbReference type="InterPro" id="IPR018062">
    <property type="entry name" value="HTH_AraC-typ_CS"/>
</dbReference>
<dbReference type="Gene3D" id="3.40.50.2300">
    <property type="match status" value="1"/>
</dbReference>
<reference evidence="11 12" key="1">
    <citation type="submission" date="2021-03" db="EMBL/GenBank/DDBJ databases">
        <title>Antimicrobial resistance genes in bacteria isolated from Japanese honey, and their potential for conferring macrolide and lincosamide resistance in the American foulbrood pathogen Paenibacillus larvae.</title>
        <authorList>
            <person name="Okamoto M."/>
            <person name="Kumagai M."/>
            <person name="Kanamori H."/>
            <person name="Takamatsu D."/>
        </authorList>
    </citation>
    <scope>NUCLEOTIDE SEQUENCE [LARGE SCALE GENOMIC DNA]</scope>
    <source>
        <strain evidence="11 12">J42TS3</strain>
    </source>
</reference>
<dbReference type="EMBL" id="BOSL01000011">
    <property type="protein sequence ID" value="GIP54453.1"/>
    <property type="molecule type" value="Genomic_DNA"/>
</dbReference>
<evidence type="ECO:0000256" key="1">
    <source>
        <dbReference type="ARBA" id="ARBA00004496"/>
    </source>
</evidence>
<evidence type="ECO:0000313" key="12">
    <source>
        <dbReference type="Proteomes" id="UP000679992"/>
    </source>
</evidence>
<feature type="modified residue" description="4-aspartylphosphate" evidence="8">
    <location>
        <position position="70"/>
    </location>
</feature>
<dbReference type="CDD" id="cd17536">
    <property type="entry name" value="REC_YesN-like"/>
    <property type="match status" value="1"/>
</dbReference>
<sequence length="536" mass="61810">MVVNSMNSKLERKHNWIKMLIVDDEPIICAGLRHTIDWDELGIQVVGEAYDGAEALRLVEEHEVDVVLSDIRMEGMDGLKLAERLKEQFPEVRVVMISGYEDFEYARQAIRLGVSDYLLKPVEIEELTRVVEKIVKDLQAETKDGGVQEAKLWLSNMARHGIAYGKEAPPSLRGVQFRVLITQLDRFVERFGERPPERYREIQDKWIQTLHTELSHPFLRAVSVFDHENLLVTLIMSDTRLDRTTWDGLLEQALPELGEGGLYCAASEPYDDLEETAKHCAEANGLLPYHVVEDKVLLLPEYRESVEQGRNLPAFDAAEMAKSLLAAMFKQDHEEVTSRVERMFGFFRKEVFLPGDILLAVEELSALLRQRLRKSGMTELDYGHKANPDLNLYNSYASLEALVREEMQELLRQIDRHGIDKSYWIIEKAKKYMDEHYRTDLKASEVAGWLKITPSYFSYIFKQSTGKGFTEYMNEMRMEQAKALLATTHDKVFEVADKVGYKEYKYFVSVFKSYTGMTPKEYRGLSATRDTGSQRN</sequence>
<accession>A0ABQ4MEM8</accession>
<dbReference type="InterPro" id="IPR020449">
    <property type="entry name" value="Tscrpt_reg_AraC-type_HTH"/>
</dbReference>
<feature type="domain" description="Response regulatory" evidence="10">
    <location>
        <begin position="18"/>
        <end position="135"/>
    </location>
</feature>
<dbReference type="InterPro" id="IPR051552">
    <property type="entry name" value="HptR"/>
</dbReference>
<dbReference type="PANTHER" id="PTHR42713:SF3">
    <property type="entry name" value="TRANSCRIPTIONAL REGULATORY PROTEIN HPTR"/>
    <property type="match status" value="1"/>
</dbReference>
<dbReference type="Gene3D" id="1.10.10.60">
    <property type="entry name" value="Homeodomain-like"/>
    <property type="match status" value="2"/>
</dbReference>
<evidence type="ECO:0000256" key="7">
    <source>
        <dbReference type="ARBA" id="ARBA00023163"/>
    </source>
</evidence>
<comment type="caution">
    <text evidence="11">The sequence shown here is derived from an EMBL/GenBank/DDBJ whole genome shotgun (WGS) entry which is preliminary data.</text>
</comment>
<dbReference type="Pfam" id="PF00072">
    <property type="entry name" value="Response_reg"/>
    <property type="match status" value="1"/>
</dbReference>
<evidence type="ECO:0000256" key="4">
    <source>
        <dbReference type="ARBA" id="ARBA00023012"/>
    </source>
</evidence>
<dbReference type="PROSITE" id="PS00041">
    <property type="entry name" value="HTH_ARAC_FAMILY_1"/>
    <property type="match status" value="1"/>
</dbReference>
<keyword evidence="7" id="KW-0804">Transcription</keyword>
<evidence type="ECO:0008006" key="13">
    <source>
        <dbReference type="Google" id="ProtNLM"/>
    </source>
</evidence>
<keyword evidence="12" id="KW-1185">Reference proteome</keyword>
<dbReference type="SUPFAM" id="SSF46689">
    <property type="entry name" value="Homeodomain-like"/>
    <property type="match status" value="2"/>
</dbReference>
<dbReference type="PRINTS" id="PR00032">
    <property type="entry name" value="HTHARAC"/>
</dbReference>
<dbReference type="InterPro" id="IPR009057">
    <property type="entry name" value="Homeodomain-like_sf"/>
</dbReference>
<keyword evidence="4" id="KW-0902">Two-component regulatory system</keyword>
<evidence type="ECO:0000256" key="3">
    <source>
        <dbReference type="ARBA" id="ARBA00022553"/>
    </source>
</evidence>
<dbReference type="PROSITE" id="PS01124">
    <property type="entry name" value="HTH_ARAC_FAMILY_2"/>
    <property type="match status" value="1"/>
</dbReference>
<evidence type="ECO:0000259" key="9">
    <source>
        <dbReference type="PROSITE" id="PS01124"/>
    </source>
</evidence>
<evidence type="ECO:0000313" key="11">
    <source>
        <dbReference type="EMBL" id="GIP54453.1"/>
    </source>
</evidence>
<keyword evidence="2" id="KW-0963">Cytoplasm</keyword>
<dbReference type="SMART" id="SM00342">
    <property type="entry name" value="HTH_ARAC"/>
    <property type="match status" value="1"/>
</dbReference>
<dbReference type="Pfam" id="PF12833">
    <property type="entry name" value="HTH_18"/>
    <property type="match status" value="1"/>
</dbReference>
<keyword evidence="6" id="KW-0238">DNA-binding</keyword>
<evidence type="ECO:0000256" key="8">
    <source>
        <dbReference type="PROSITE-ProRule" id="PRU00169"/>
    </source>
</evidence>
<evidence type="ECO:0000256" key="5">
    <source>
        <dbReference type="ARBA" id="ARBA00023015"/>
    </source>
</evidence>
<dbReference type="PROSITE" id="PS50110">
    <property type="entry name" value="RESPONSE_REGULATORY"/>
    <property type="match status" value="1"/>
</dbReference>
<proteinExistence type="predicted"/>